<dbReference type="KEGG" id="cpo:COPRO5265_1515"/>
<reference evidence="4" key="1">
    <citation type="submission" date="2008-08" db="EMBL/GenBank/DDBJ databases">
        <title>The complete genome sequence of Coprothermobacter proteolyticus strain ATCC 5245 / DSM 5265 / BT.</title>
        <authorList>
            <person name="Dodson R.J."/>
            <person name="Durkin A.S."/>
            <person name="Wu M."/>
            <person name="Eisen J."/>
            <person name="Sutton G."/>
        </authorList>
    </citation>
    <scope>NUCLEOTIDE SEQUENCE [LARGE SCALE GENOMIC DNA]</scope>
    <source>
        <strain evidence="4">ATCC 35245 / DSM 5265 / OCM 4 / BT</strain>
    </source>
</reference>
<evidence type="ECO:0000313" key="4">
    <source>
        <dbReference type="Proteomes" id="UP000001732"/>
    </source>
</evidence>
<keyword evidence="4" id="KW-1185">Reference proteome</keyword>
<organism evidence="3 4">
    <name type="scientific">Coprothermobacter proteolyticus (strain ATCC 35245 / DSM 5265 / OCM 4 / BT)</name>
    <dbReference type="NCBI Taxonomy" id="309798"/>
    <lineage>
        <taxon>Bacteria</taxon>
        <taxon>Pseudomonadati</taxon>
        <taxon>Coprothermobacterota</taxon>
        <taxon>Coprothermobacteria</taxon>
        <taxon>Coprothermobacterales</taxon>
        <taxon>Coprothermobacteraceae</taxon>
        <taxon>Coprothermobacter</taxon>
    </lineage>
</organism>
<dbReference type="HOGENOM" id="CLU_626456_0_0_9"/>
<dbReference type="SUPFAM" id="SSF53187">
    <property type="entry name" value="Zn-dependent exopeptidases"/>
    <property type="match status" value="1"/>
</dbReference>
<dbReference type="OrthoDB" id="9792335at2"/>
<dbReference type="InterPro" id="IPR002933">
    <property type="entry name" value="Peptidase_M20"/>
</dbReference>
<dbReference type="Proteomes" id="UP000001732">
    <property type="component" value="Chromosome"/>
</dbReference>
<dbReference type="Gene3D" id="3.30.70.360">
    <property type="match status" value="1"/>
</dbReference>
<dbReference type="EMBL" id="CP001145">
    <property type="protein sequence ID" value="ACI18228.1"/>
    <property type="molecule type" value="Genomic_DNA"/>
</dbReference>
<dbReference type="NCBIfam" id="NF006326">
    <property type="entry name" value="PRK08554.1"/>
    <property type="match status" value="1"/>
</dbReference>
<dbReference type="InterPro" id="IPR001261">
    <property type="entry name" value="ArgE/DapE_CS"/>
</dbReference>
<sequence>MDVLDLLSSLVSFQTVNDPSKGEMPSRECPAFVQSTLQSWGIDSEIIEHNGAYAVVGEIGEGLPKVMVMAHFDVVPVSKDEWHYEPFKLTVEGDKAYGRGSVDDKGNVASLMFALKELKEKPLNGKVLFAFTGDEETGGATALYIAEKLHEINKLPSFLINADGTGMIPIVRRRKGFSVTISVPTAKKMTKGKLEEQTFEIRTPVVETRHAAYFLPGVDTHPLIAASQFLRETDYEAVSLTGAFLKSNVVPGTVTLTYVKPEQGTQSEVEVDENLTKLIKAVVPLVRAPIKAEKYSDFGVSITPNMYTFDGERHSLSLDIRAMSHDNQDIERTLKEVLSYNLPDAEVDFGNKEKAGFLFTDPKEPFVQTVLQVLKENGERAKAVEGAGAADSRYFTPLGVKAIDFGPKGGNVHGPNEYVEVSSLKKLPHVYVQIIDKLLSL</sequence>
<accession>B5Y693</accession>
<gene>
    <name evidence="3" type="ordered locus">COPRO5265_1515</name>
</gene>
<dbReference type="PROSITE" id="PS00759">
    <property type="entry name" value="ARGE_DAPE_CPG2_2"/>
    <property type="match status" value="1"/>
</dbReference>
<dbReference type="PANTHER" id="PTHR43808:SF32">
    <property type="entry name" value="ARGE_DAPE-RELATED DEACYLASE"/>
    <property type="match status" value="1"/>
</dbReference>
<dbReference type="PROSITE" id="PS00758">
    <property type="entry name" value="ARGE_DAPE_CPG2_1"/>
    <property type="match status" value="1"/>
</dbReference>
<evidence type="ECO:0000313" key="3">
    <source>
        <dbReference type="EMBL" id="ACI18228.1"/>
    </source>
</evidence>
<keyword evidence="2" id="KW-0862">Zinc</keyword>
<dbReference type="RefSeq" id="WP_012544878.1">
    <property type="nucleotide sequence ID" value="NC_011295.1"/>
</dbReference>
<dbReference type="PANTHER" id="PTHR43808">
    <property type="entry name" value="ACETYLORNITHINE DEACETYLASE"/>
    <property type="match status" value="1"/>
</dbReference>
<protein>
    <submittedName>
        <fullName evidence="3">Succinyl-diaminopimelate desuccinylase</fullName>
    </submittedName>
</protein>
<dbReference type="GO" id="GO:0016787">
    <property type="term" value="F:hydrolase activity"/>
    <property type="evidence" value="ECO:0007669"/>
    <property type="project" value="UniProtKB-KW"/>
</dbReference>
<dbReference type="eggNOG" id="COG0624">
    <property type="taxonomic scope" value="Bacteria"/>
</dbReference>
<dbReference type="Gene3D" id="3.40.630.10">
    <property type="entry name" value="Zn peptidases"/>
    <property type="match status" value="2"/>
</dbReference>
<dbReference type="InterPro" id="IPR050072">
    <property type="entry name" value="Peptidase_M20A"/>
</dbReference>
<evidence type="ECO:0000256" key="1">
    <source>
        <dbReference type="ARBA" id="ARBA00022801"/>
    </source>
</evidence>
<evidence type="ECO:0000256" key="2">
    <source>
        <dbReference type="ARBA" id="ARBA00022833"/>
    </source>
</evidence>
<reference evidence="3 4" key="2">
    <citation type="journal article" date="2014" name="Genome Announc.">
        <title>Complete Genome Sequence of Coprothermobacter proteolyticus DSM 5265.</title>
        <authorList>
            <person name="Alexiev A."/>
            <person name="Coil D.A."/>
            <person name="Badger J.H."/>
            <person name="Enticknap J."/>
            <person name="Ward N."/>
            <person name="Robb F.T."/>
            <person name="Eisen J.A."/>
        </authorList>
    </citation>
    <scope>NUCLEOTIDE SEQUENCE [LARGE SCALE GENOMIC DNA]</scope>
    <source>
        <strain evidence="4">ATCC 35245 / DSM 5265 / OCM 4 / BT</strain>
    </source>
</reference>
<dbReference type="STRING" id="309798.COPRO5265_1515"/>
<proteinExistence type="predicted"/>
<dbReference type="MEROPS" id="M20.A25"/>
<dbReference type="Pfam" id="PF01546">
    <property type="entry name" value="Peptidase_M20"/>
    <property type="match status" value="1"/>
</dbReference>
<dbReference type="AlphaFoldDB" id="B5Y693"/>
<name>B5Y693_COPPD</name>
<keyword evidence="1" id="KW-0378">Hydrolase</keyword>